<dbReference type="InterPro" id="IPR054296">
    <property type="entry name" value="DUF7032"/>
</dbReference>
<dbReference type="AlphaFoldDB" id="A0A8J5G2I5"/>
<dbReference type="InterPro" id="IPR011989">
    <property type="entry name" value="ARM-like"/>
</dbReference>
<feature type="repeat" description="ARM" evidence="1">
    <location>
        <begin position="271"/>
        <end position="315"/>
    </location>
</feature>
<evidence type="ECO:0000256" key="1">
    <source>
        <dbReference type="PROSITE-ProRule" id="PRU00259"/>
    </source>
</evidence>
<dbReference type="PANTHER" id="PTHR46043:SF5">
    <property type="entry name" value="ARM REPEAT SUPERFAMILY PROTEIN"/>
    <property type="match status" value="1"/>
</dbReference>
<dbReference type="Proteomes" id="UP000734854">
    <property type="component" value="Unassembled WGS sequence"/>
</dbReference>
<comment type="caution">
    <text evidence="3">The sequence shown here is derived from an EMBL/GenBank/DDBJ whole genome shotgun (WGS) entry which is preliminary data.</text>
</comment>
<evidence type="ECO:0000313" key="4">
    <source>
        <dbReference type="Proteomes" id="UP000734854"/>
    </source>
</evidence>
<dbReference type="SUPFAM" id="SSF48371">
    <property type="entry name" value="ARM repeat"/>
    <property type="match status" value="1"/>
</dbReference>
<proteinExistence type="predicted"/>
<name>A0A8J5G2I5_ZINOF</name>
<evidence type="ECO:0000259" key="2">
    <source>
        <dbReference type="Pfam" id="PF23005"/>
    </source>
</evidence>
<accession>A0A8J5G2I5</accession>
<dbReference type="EMBL" id="JACMSC010000011">
    <property type="protein sequence ID" value="KAG6499230.1"/>
    <property type="molecule type" value="Genomic_DNA"/>
</dbReference>
<keyword evidence="4" id="KW-1185">Reference proteome</keyword>
<sequence>MKEEQEAAASTSLQQTLQLVSSLVSSSYSIPCFAGKWQLIRSKLEQLVSGLTVATNSNCFSKANELAKLILSTLGDVSPLLDRCSDGSYVGGKLHLRSDLDAVVCKLEFHINSFTEMNSSPNVMNSQAIILSKPGANASREDIKFYIKDLLSRLRIGDPIMRIQTLVALKEILVKDEKHVRIMTTEVNDAIDILVAFLEYKDAGVQEGAAGVLSVIAELNSHRGALVASGAIAPLIQVLEKSTELGKESSAKVLRKLTEKSDNGWSVSAHGGITALLKICVHPNSSKELVVLACQILKNLSSVEEMRRFMVEEGAIRVLLKLSNSIEEAHQIQAIELLQDLASGDQSIKQIVIREGIIDSLLQLLDPASPYTAKAREVGLMAAQSLCFSSASSINTLINSGFLQRSLFYLNHGEVSIQELALKSFSRLCEISADYRKAMGNAGLMPQLVRLTGAKSSEIREKSAEILDKLIFIDRNRRKFIEEEHNVNQIMRCLALEDRLVTKNHLLSVLKAVAESSNGRRMIMASGCVHYVEKLAEANELEAKKLRNMTMRSDSSARFLISAPAAAVRPPAEESTAPDSRLTLLVDDEGSLIDLEAWSRMLCTALAPPCTTTRLMYRRLM</sequence>
<dbReference type="Gene3D" id="1.25.10.10">
    <property type="entry name" value="Leucine-rich Repeat Variant"/>
    <property type="match status" value="1"/>
</dbReference>
<dbReference type="PROSITE" id="PS50176">
    <property type="entry name" value="ARM_REPEAT"/>
    <property type="match status" value="1"/>
</dbReference>
<evidence type="ECO:0000313" key="3">
    <source>
        <dbReference type="EMBL" id="KAG6499230.1"/>
    </source>
</evidence>
<organism evidence="3 4">
    <name type="scientific">Zingiber officinale</name>
    <name type="common">Ginger</name>
    <name type="synonym">Amomum zingiber</name>
    <dbReference type="NCBI Taxonomy" id="94328"/>
    <lineage>
        <taxon>Eukaryota</taxon>
        <taxon>Viridiplantae</taxon>
        <taxon>Streptophyta</taxon>
        <taxon>Embryophyta</taxon>
        <taxon>Tracheophyta</taxon>
        <taxon>Spermatophyta</taxon>
        <taxon>Magnoliopsida</taxon>
        <taxon>Liliopsida</taxon>
        <taxon>Zingiberales</taxon>
        <taxon>Zingiberaceae</taxon>
        <taxon>Zingiber</taxon>
    </lineage>
</organism>
<dbReference type="InterPro" id="IPR000225">
    <property type="entry name" value="Armadillo"/>
</dbReference>
<dbReference type="InterPro" id="IPR016024">
    <property type="entry name" value="ARM-type_fold"/>
</dbReference>
<reference evidence="3 4" key="1">
    <citation type="submission" date="2020-08" db="EMBL/GenBank/DDBJ databases">
        <title>Plant Genome Project.</title>
        <authorList>
            <person name="Zhang R.-G."/>
        </authorList>
    </citation>
    <scope>NUCLEOTIDE SEQUENCE [LARGE SCALE GENOMIC DNA]</scope>
    <source>
        <tissue evidence="3">Rhizome</tissue>
    </source>
</reference>
<dbReference type="PANTHER" id="PTHR46043">
    <property type="entry name" value="ARM REPEAT SUPERFAMILY PROTEIN"/>
    <property type="match status" value="1"/>
</dbReference>
<dbReference type="SMART" id="SM00185">
    <property type="entry name" value="ARM"/>
    <property type="match status" value="5"/>
</dbReference>
<feature type="domain" description="DUF7032" evidence="2">
    <location>
        <begin position="15"/>
        <end position="119"/>
    </location>
</feature>
<gene>
    <name evidence="3" type="ORF">ZIOFF_038987</name>
</gene>
<dbReference type="Pfam" id="PF23005">
    <property type="entry name" value="DUF7032"/>
    <property type="match status" value="1"/>
</dbReference>
<protein>
    <recommendedName>
        <fullName evidence="2">DUF7032 domain-containing protein</fullName>
    </recommendedName>
</protein>